<evidence type="ECO:0000256" key="12">
    <source>
        <dbReference type="SAM" id="Phobius"/>
    </source>
</evidence>
<evidence type="ECO:0000256" key="11">
    <source>
        <dbReference type="ARBA" id="ARBA00045497"/>
    </source>
</evidence>
<dbReference type="PANTHER" id="PTHR46494">
    <property type="entry name" value="CORA FAMILY METAL ION TRANSPORTER (EUROFUNG)"/>
    <property type="match status" value="1"/>
</dbReference>
<dbReference type="Pfam" id="PF01544">
    <property type="entry name" value="CorA"/>
    <property type="match status" value="1"/>
</dbReference>
<evidence type="ECO:0000256" key="9">
    <source>
        <dbReference type="ARBA" id="ARBA00023136"/>
    </source>
</evidence>
<name>A0A6P2CNX5_9NOCA</name>
<comment type="caution">
    <text evidence="13">The sequence shown here is derived from an EMBL/GenBank/DDBJ whole genome shotgun (WGS) entry which is preliminary data.</text>
</comment>
<dbReference type="InterPro" id="IPR045861">
    <property type="entry name" value="CorA_cytoplasmic_dom"/>
</dbReference>
<evidence type="ECO:0000256" key="1">
    <source>
        <dbReference type="ARBA" id="ARBA00004651"/>
    </source>
</evidence>
<feature type="transmembrane region" description="Helical" evidence="12">
    <location>
        <begin position="348"/>
        <end position="368"/>
    </location>
</feature>
<dbReference type="SUPFAM" id="SSF144083">
    <property type="entry name" value="Magnesium transport protein CorA, transmembrane region"/>
    <property type="match status" value="1"/>
</dbReference>
<evidence type="ECO:0000313" key="14">
    <source>
        <dbReference type="Proteomes" id="UP000471120"/>
    </source>
</evidence>
<feature type="transmembrane region" description="Helical" evidence="12">
    <location>
        <begin position="317"/>
        <end position="336"/>
    </location>
</feature>
<evidence type="ECO:0000256" key="3">
    <source>
        <dbReference type="ARBA" id="ARBA00022448"/>
    </source>
</evidence>
<dbReference type="Gene3D" id="1.20.58.340">
    <property type="entry name" value="Magnesium transport protein CorA, transmembrane region"/>
    <property type="match status" value="2"/>
</dbReference>
<keyword evidence="9 12" id="KW-0472">Membrane</keyword>
<dbReference type="SUPFAM" id="SSF143865">
    <property type="entry name" value="CorA soluble domain-like"/>
    <property type="match status" value="1"/>
</dbReference>
<evidence type="ECO:0000256" key="6">
    <source>
        <dbReference type="ARBA" id="ARBA00022842"/>
    </source>
</evidence>
<evidence type="ECO:0000256" key="10">
    <source>
        <dbReference type="ARBA" id="ARBA00034269"/>
    </source>
</evidence>
<evidence type="ECO:0000256" key="8">
    <source>
        <dbReference type="ARBA" id="ARBA00023065"/>
    </source>
</evidence>
<dbReference type="CDD" id="cd12830">
    <property type="entry name" value="MtCorA-like"/>
    <property type="match status" value="1"/>
</dbReference>
<dbReference type="Gene3D" id="3.30.460.20">
    <property type="entry name" value="CorA soluble domain-like"/>
    <property type="match status" value="1"/>
</dbReference>
<dbReference type="InterPro" id="IPR002523">
    <property type="entry name" value="MgTranspt_CorA/ZnTranspt_ZntB"/>
</dbReference>
<evidence type="ECO:0000313" key="13">
    <source>
        <dbReference type="EMBL" id="TXG92846.1"/>
    </source>
</evidence>
<protein>
    <submittedName>
        <fullName evidence="13">Magnesium and cobalt transport protein CorA</fullName>
    </submittedName>
</protein>
<evidence type="ECO:0000256" key="4">
    <source>
        <dbReference type="ARBA" id="ARBA00022475"/>
    </source>
</evidence>
<evidence type="ECO:0000256" key="5">
    <source>
        <dbReference type="ARBA" id="ARBA00022692"/>
    </source>
</evidence>
<comment type="catalytic activity">
    <reaction evidence="10">
        <text>Mg(2+)(in) = Mg(2+)(out)</text>
        <dbReference type="Rhea" id="RHEA:29827"/>
        <dbReference type="ChEBI" id="CHEBI:18420"/>
    </reaction>
</comment>
<keyword evidence="4" id="KW-1003">Cell membrane</keyword>
<sequence>MCVKIDPHAQQCVRCTVSGAPHERARQGRFTVSAAARPSDAHDTYVVDCGVYADGVRLPGTFTYREGLDEVRRRGNGFVWLGLRDPDLATMTDVARAFGLHELIIEDAVEGRQRPKLERYGAFWFMVVKTLEYVPHESVTSATDIVSSGEIEVAIGENFVVTIRHGMSVALPEVRRNLEQRPERLALGPFGVLHAIADHVVDTYLDVAQSVADDVDALEEAVFGSSEVITMEHVNLLNREVVEMRRATAPLANPLIRLTRSPDSPVSKEIRRYFRDVLDHLITVTDRIAEFDEILSSLVDAVVANIQVQQNVDMRKISAWAAIAAAPTLIAGIYGMNFDDMPELHWALGYPLAIGIMAVVATSLFLAFRRNGWL</sequence>
<dbReference type="GO" id="GO:0015095">
    <property type="term" value="F:magnesium ion transmembrane transporter activity"/>
    <property type="evidence" value="ECO:0007669"/>
    <property type="project" value="TreeGrafter"/>
</dbReference>
<reference evidence="13 14" key="1">
    <citation type="submission" date="2018-07" db="EMBL/GenBank/DDBJ databases">
        <title>Genome sequence of Rhodococcus rhodnii ATCC 35071 from Rhodnius prolixus.</title>
        <authorList>
            <person name="Patel V."/>
            <person name="Vogel K.J."/>
        </authorList>
    </citation>
    <scope>NUCLEOTIDE SEQUENCE [LARGE SCALE GENOMIC DNA]</scope>
    <source>
        <strain evidence="13 14">ATCC 35071</strain>
    </source>
</reference>
<comment type="similarity">
    <text evidence="2">Belongs to the CorA metal ion transporter (MIT) (TC 1.A.35) family.</text>
</comment>
<comment type="subcellular location">
    <subcellularLocation>
        <location evidence="1">Cell membrane</location>
        <topology evidence="1">Multi-pass membrane protein</topology>
    </subcellularLocation>
</comment>
<dbReference type="GO" id="GO:0050897">
    <property type="term" value="F:cobalt ion binding"/>
    <property type="evidence" value="ECO:0007669"/>
    <property type="project" value="TreeGrafter"/>
</dbReference>
<evidence type="ECO:0000256" key="2">
    <source>
        <dbReference type="ARBA" id="ARBA00009765"/>
    </source>
</evidence>
<comment type="function">
    <text evidence="11">Mediates influx of magnesium ions. Alternates between open and closed states. Activated by low cytoplasmic Mg(2+) levels. Inactive when cytoplasmic Mg(2+) levels are high.</text>
</comment>
<keyword evidence="5 12" id="KW-0812">Transmembrane</keyword>
<dbReference type="GO" id="GO:0015087">
    <property type="term" value="F:cobalt ion transmembrane transporter activity"/>
    <property type="evidence" value="ECO:0007669"/>
    <property type="project" value="TreeGrafter"/>
</dbReference>
<keyword evidence="6" id="KW-0460">Magnesium</keyword>
<keyword evidence="3" id="KW-0813">Transport</keyword>
<dbReference type="GO" id="GO:0000287">
    <property type="term" value="F:magnesium ion binding"/>
    <property type="evidence" value="ECO:0007669"/>
    <property type="project" value="TreeGrafter"/>
</dbReference>
<dbReference type="PANTHER" id="PTHR46494:SF1">
    <property type="entry name" value="CORA FAMILY METAL ION TRANSPORTER (EUROFUNG)"/>
    <property type="match status" value="1"/>
</dbReference>
<evidence type="ECO:0000256" key="7">
    <source>
        <dbReference type="ARBA" id="ARBA00022989"/>
    </source>
</evidence>
<dbReference type="GO" id="GO:0005886">
    <property type="term" value="C:plasma membrane"/>
    <property type="evidence" value="ECO:0007669"/>
    <property type="project" value="UniProtKB-SubCell"/>
</dbReference>
<dbReference type="InterPro" id="IPR045863">
    <property type="entry name" value="CorA_TM1_TM2"/>
</dbReference>
<accession>A0A6P2CNX5</accession>
<keyword evidence="7 12" id="KW-1133">Transmembrane helix</keyword>
<dbReference type="EMBL" id="QRCM01000001">
    <property type="protein sequence ID" value="TXG92846.1"/>
    <property type="molecule type" value="Genomic_DNA"/>
</dbReference>
<proteinExistence type="inferred from homology"/>
<dbReference type="AlphaFoldDB" id="A0A6P2CNX5"/>
<dbReference type="Proteomes" id="UP000471120">
    <property type="component" value="Unassembled WGS sequence"/>
</dbReference>
<dbReference type="FunFam" id="1.20.58.340:FF:000004">
    <property type="entry name" value="Magnesium transport protein CorA"/>
    <property type="match status" value="1"/>
</dbReference>
<keyword evidence="8" id="KW-0406">Ion transport</keyword>
<organism evidence="13 14">
    <name type="scientific">Rhodococcus rhodnii</name>
    <dbReference type="NCBI Taxonomy" id="38312"/>
    <lineage>
        <taxon>Bacteria</taxon>
        <taxon>Bacillati</taxon>
        <taxon>Actinomycetota</taxon>
        <taxon>Actinomycetes</taxon>
        <taxon>Mycobacteriales</taxon>
        <taxon>Nocardiaceae</taxon>
        <taxon>Rhodococcus</taxon>
    </lineage>
</organism>
<gene>
    <name evidence="13" type="ORF">DW322_18090</name>
</gene>